<accession>A0A5M3W375</accession>
<proteinExistence type="predicted"/>
<dbReference type="Proteomes" id="UP000334990">
    <property type="component" value="Unassembled WGS sequence"/>
</dbReference>
<name>A0A5M3W375_9ACTN</name>
<dbReference type="SUPFAM" id="SSF52777">
    <property type="entry name" value="CoA-dependent acyltransferases"/>
    <property type="match status" value="2"/>
</dbReference>
<dbReference type="Pfam" id="PF00668">
    <property type="entry name" value="Condensation"/>
    <property type="match status" value="1"/>
</dbReference>
<gene>
    <name evidence="2" type="ORF">Acor_55930</name>
</gene>
<dbReference type="GO" id="GO:0031177">
    <property type="term" value="F:phosphopantetheine binding"/>
    <property type="evidence" value="ECO:0007669"/>
    <property type="project" value="TreeGrafter"/>
</dbReference>
<dbReference type="PANTHER" id="PTHR45527">
    <property type="entry name" value="NONRIBOSOMAL PEPTIDE SYNTHETASE"/>
    <property type="match status" value="1"/>
</dbReference>
<dbReference type="GO" id="GO:0008610">
    <property type="term" value="P:lipid biosynthetic process"/>
    <property type="evidence" value="ECO:0007669"/>
    <property type="project" value="UniProtKB-ARBA"/>
</dbReference>
<evidence type="ECO:0000259" key="1">
    <source>
        <dbReference type="Pfam" id="PF00668"/>
    </source>
</evidence>
<sequence length="418" mass="44572">MHATFDTGQGEWTGPLAWGQRSIWEAIRQVGPAGDRYFNFSRVVPVPRGAPAADVATVVAALGVVVARHDSLRTRVRQGADGTPYQVVAGDGAIPIEIVESAAEEERLVGVRFEFSSDWPLRVALVVSDGRVREVVLVFGHVAADGYAADLVVRDLRLTLLRGAPPGEPEQLRELVGAQSGQDVSRSERAMEFWAAQSLGGPLLDRRREPSEGPRYQRAVLFSPAMDRASRVLAQRYGVNGSTILLVAACVLAGRAAGRPRSAMTPLVNNRFLARHSEVVTSLAQLGLLVVDSGLTGFNEVMAGARAATLRAYRHAYYDQAALNARLAGADPLCCFNDQRAAETTGVPVPGGAEPGETVVEKESGLDELNCRFCVHVTGNPGELRVMATADTHYLGAGDLETLLREMESLVVAGAAAG</sequence>
<organism evidence="2 3">
    <name type="scientific">Acrocarpospora corrugata</name>
    <dbReference type="NCBI Taxonomy" id="35763"/>
    <lineage>
        <taxon>Bacteria</taxon>
        <taxon>Bacillati</taxon>
        <taxon>Actinomycetota</taxon>
        <taxon>Actinomycetes</taxon>
        <taxon>Streptosporangiales</taxon>
        <taxon>Streptosporangiaceae</taxon>
        <taxon>Acrocarpospora</taxon>
    </lineage>
</organism>
<dbReference type="AlphaFoldDB" id="A0A5M3W375"/>
<dbReference type="InterPro" id="IPR001242">
    <property type="entry name" value="Condensation_dom"/>
</dbReference>
<comment type="caution">
    <text evidence="2">The sequence shown here is derived from an EMBL/GenBank/DDBJ whole genome shotgun (WGS) entry which is preliminary data.</text>
</comment>
<evidence type="ECO:0000313" key="3">
    <source>
        <dbReference type="Proteomes" id="UP000334990"/>
    </source>
</evidence>
<dbReference type="InterPro" id="IPR023213">
    <property type="entry name" value="CAT-like_dom_sf"/>
</dbReference>
<reference evidence="2 3" key="1">
    <citation type="submission" date="2019-10" db="EMBL/GenBank/DDBJ databases">
        <title>Whole genome shotgun sequence of Acrocarpospora corrugata NBRC 13972.</title>
        <authorList>
            <person name="Ichikawa N."/>
            <person name="Kimura A."/>
            <person name="Kitahashi Y."/>
            <person name="Komaki H."/>
            <person name="Oguchi A."/>
        </authorList>
    </citation>
    <scope>NUCLEOTIDE SEQUENCE [LARGE SCALE GENOMIC DNA]</scope>
    <source>
        <strain evidence="2 3">NBRC 13972</strain>
    </source>
</reference>
<dbReference type="Gene3D" id="3.30.559.10">
    <property type="entry name" value="Chloramphenicol acetyltransferase-like domain"/>
    <property type="match status" value="1"/>
</dbReference>
<keyword evidence="3" id="KW-1185">Reference proteome</keyword>
<dbReference type="GO" id="GO:0009239">
    <property type="term" value="P:enterobactin biosynthetic process"/>
    <property type="evidence" value="ECO:0007669"/>
    <property type="project" value="TreeGrafter"/>
</dbReference>
<dbReference type="RefSeq" id="WP_155339683.1">
    <property type="nucleotide sequence ID" value="NZ_BAAABN010000082.1"/>
</dbReference>
<dbReference type="PANTHER" id="PTHR45527:SF1">
    <property type="entry name" value="FATTY ACID SYNTHASE"/>
    <property type="match status" value="1"/>
</dbReference>
<evidence type="ECO:0000313" key="2">
    <source>
        <dbReference type="EMBL" id="GES03527.1"/>
    </source>
</evidence>
<dbReference type="EMBL" id="BLAD01000069">
    <property type="protein sequence ID" value="GES03527.1"/>
    <property type="molecule type" value="Genomic_DNA"/>
</dbReference>
<dbReference type="GO" id="GO:0005829">
    <property type="term" value="C:cytosol"/>
    <property type="evidence" value="ECO:0007669"/>
    <property type="project" value="TreeGrafter"/>
</dbReference>
<dbReference type="GO" id="GO:0009366">
    <property type="term" value="C:enterobactin synthetase complex"/>
    <property type="evidence" value="ECO:0007669"/>
    <property type="project" value="TreeGrafter"/>
</dbReference>
<dbReference type="Gene3D" id="3.30.559.30">
    <property type="entry name" value="Nonribosomal peptide synthetase, condensation domain"/>
    <property type="match status" value="1"/>
</dbReference>
<protein>
    <recommendedName>
        <fullName evidence="1">Condensation domain-containing protein</fullName>
    </recommendedName>
</protein>
<dbReference type="GO" id="GO:0043041">
    <property type="term" value="P:amino acid activation for nonribosomal peptide biosynthetic process"/>
    <property type="evidence" value="ECO:0007669"/>
    <property type="project" value="TreeGrafter"/>
</dbReference>
<dbReference type="GO" id="GO:0047527">
    <property type="term" value="F:2,3-dihydroxybenzoate-serine ligase activity"/>
    <property type="evidence" value="ECO:0007669"/>
    <property type="project" value="TreeGrafter"/>
</dbReference>
<feature type="domain" description="Condensation" evidence="1">
    <location>
        <begin position="52"/>
        <end position="326"/>
    </location>
</feature>
<dbReference type="OrthoDB" id="3405520at2"/>